<keyword evidence="4" id="KW-1185">Reference proteome</keyword>
<dbReference type="EMBL" id="BNJJ01000001">
    <property type="protein sequence ID" value="GHO82446.1"/>
    <property type="molecule type" value="Genomic_DNA"/>
</dbReference>
<gene>
    <name evidence="3" type="ORF">KSZ_04520</name>
</gene>
<dbReference type="SUPFAM" id="SSF51905">
    <property type="entry name" value="FAD/NAD(P)-binding domain"/>
    <property type="match status" value="1"/>
</dbReference>
<proteinExistence type="inferred from homology"/>
<dbReference type="PANTHER" id="PTHR43747">
    <property type="entry name" value="FAD-BINDING PROTEIN"/>
    <property type="match status" value="1"/>
</dbReference>
<dbReference type="InterPro" id="IPR036188">
    <property type="entry name" value="FAD/NAD-bd_sf"/>
</dbReference>
<dbReference type="Proteomes" id="UP000635565">
    <property type="component" value="Unassembled WGS sequence"/>
</dbReference>
<organism evidence="3 4">
    <name type="scientific">Dictyobacter formicarum</name>
    <dbReference type="NCBI Taxonomy" id="2778368"/>
    <lineage>
        <taxon>Bacteria</taxon>
        <taxon>Bacillati</taxon>
        <taxon>Chloroflexota</taxon>
        <taxon>Ktedonobacteria</taxon>
        <taxon>Ktedonobacterales</taxon>
        <taxon>Dictyobacteraceae</taxon>
        <taxon>Dictyobacter</taxon>
    </lineage>
</organism>
<dbReference type="PANTHER" id="PTHR43747:SF1">
    <property type="entry name" value="SLR1998 PROTEIN"/>
    <property type="match status" value="1"/>
</dbReference>
<comment type="caution">
    <text evidence="3">The sequence shown here is derived from an EMBL/GenBank/DDBJ whole genome shotgun (WGS) entry which is preliminary data.</text>
</comment>
<evidence type="ECO:0000256" key="1">
    <source>
        <dbReference type="ARBA" id="ARBA00038396"/>
    </source>
</evidence>
<dbReference type="InterPro" id="IPR050816">
    <property type="entry name" value="Flavin-dep_Halogenase_NPB"/>
</dbReference>
<sequence length="573" mass="65972">MEKIASSYDVVICGAGLAGLTLARQITRELPAVSVLLLEGRGNKTHTNAINVGESTVEVSAYYLIDMLDLREILEQAHLRKLGFRFFFKNGATPLHQCAELGFSEFPPRDSFQLDRARLEADIKQLNAEQGIQMLPACQVEDIVLGEDQHRVTFADGTTGQLHTVGCRWVIDAMGRRRFLQKKLGFFEPHNPHFSAAWFRLKGRYDVCDLVPPDEQEWHNRVKDNRRYHSTNHLMENGRWVWLIPLGTGATSIGIVTHEDFFPFTDYNTYEKSLLWLEKHEPQLRKLIGDAQPLDFQCLRHYSYSAKRVFSTQRWACTGDAAVFSDPFLSPGIDQLGFANTMIVEMLRRDHEHRLEEQAVEFFNQTCISYNAGTSWVTQSGYPIFGDALVVGAKLLWDIVRGWALNGPQRVNKIYLDEQKSKALQPVLSRHFLLAARLERLFKDWSSLTQKKYTYQYLSYRTMPGVEALYEQSFQKYEMLDDLLQHYQAALEYFEELAQKIFVIALADTMPETLQQLPSPLWLNAWGIRLDPRRWKADKLFSPTSTPRELNLAEFISHFGVTDIDLSHLIPAR</sequence>
<name>A0ABQ3V9R4_9CHLR</name>
<accession>A0ABQ3V9R4</accession>
<protein>
    <recommendedName>
        <fullName evidence="2">FAD-binding domain-containing protein</fullName>
    </recommendedName>
</protein>
<dbReference type="RefSeq" id="WP_201360113.1">
    <property type="nucleotide sequence ID" value="NZ_BNJJ01000001.1"/>
</dbReference>
<evidence type="ECO:0000259" key="2">
    <source>
        <dbReference type="Pfam" id="PF01494"/>
    </source>
</evidence>
<dbReference type="Gene3D" id="3.50.50.60">
    <property type="entry name" value="FAD/NAD(P)-binding domain"/>
    <property type="match status" value="1"/>
</dbReference>
<evidence type="ECO:0000313" key="4">
    <source>
        <dbReference type="Proteomes" id="UP000635565"/>
    </source>
</evidence>
<feature type="domain" description="FAD-binding" evidence="2">
    <location>
        <begin position="8"/>
        <end position="226"/>
    </location>
</feature>
<comment type="similarity">
    <text evidence="1">Belongs to the flavin-dependent halogenase family. Bacterial tryptophan halogenase subfamily.</text>
</comment>
<dbReference type="Pfam" id="PF01494">
    <property type="entry name" value="FAD_binding_3"/>
    <property type="match status" value="1"/>
</dbReference>
<reference evidence="3 4" key="1">
    <citation type="journal article" date="2021" name="Int. J. Syst. Evol. Microbiol.">
        <title>Reticulibacter mediterranei gen. nov., sp. nov., within the new family Reticulibacteraceae fam. nov., and Ktedonospora formicarum gen. nov., sp. nov., Ktedonobacter robiniae sp. nov., Dictyobacter formicarum sp. nov. and Dictyobacter arantiisoli sp. nov., belonging to the class Ktedonobacteria.</title>
        <authorList>
            <person name="Yabe S."/>
            <person name="Zheng Y."/>
            <person name="Wang C.M."/>
            <person name="Sakai Y."/>
            <person name="Abe K."/>
            <person name="Yokota A."/>
            <person name="Donadio S."/>
            <person name="Cavaletti L."/>
            <person name="Monciardini P."/>
        </authorList>
    </citation>
    <scope>NUCLEOTIDE SEQUENCE [LARGE SCALE GENOMIC DNA]</scope>
    <source>
        <strain evidence="3 4">SOSP1-9</strain>
    </source>
</reference>
<evidence type="ECO:0000313" key="3">
    <source>
        <dbReference type="EMBL" id="GHO82446.1"/>
    </source>
</evidence>
<dbReference type="InterPro" id="IPR002938">
    <property type="entry name" value="FAD-bd"/>
</dbReference>